<name>A0A9W9P8A1_9EURO</name>
<dbReference type="AlphaFoldDB" id="A0A9W9P8A1"/>
<evidence type="ECO:0000313" key="2">
    <source>
        <dbReference type="Proteomes" id="UP001150941"/>
    </source>
</evidence>
<protein>
    <submittedName>
        <fullName evidence="1">Uncharacterized protein</fullName>
    </submittedName>
</protein>
<dbReference type="EMBL" id="JAPQKS010000003">
    <property type="protein sequence ID" value="KAJ5238378.1"/>
    <property type="molecule type" value="Genomic_DNA"/>
</dbReference>
<organism evidence="1 2">
    <name type="scientific">Penicillium chermesinum</name>
    <dbReference type="NCBI Taxonomy" id="63820"/>
    <lineage>
        <taxon>Eukaryota</taxon>
        <taxon>Fungi</taxon>
        <taxon>Dikarya</taxon>
        <taxon>Ascomycota</taxon>
        <taxon>Pezizomycotina</taxon>
        <taxon>Eurotiomycetes</taxon>
        <taxon>Eurotiomycetidae</taxon>
        <taxon>Eurotiales</taxon>
        <taxon>Aspergillaceae</taxon>
        <taxon>Penicillium</taxon>
    </lineage>
</organism>
<reference evidence="1" key="1">
    <citation type="submission" date="2022-11" db="EMBL/GenBank/DDBJ databases">
        <authorList>
            <person name="Petersen C."/>
        </authorList>
    </citation>
    <scope>NUCLEOTIDE SEQUENCE</scope>
    <source>
        <strain evidence="1">IBT 19713</strain>
    </source>
</reference>
<sequence length="79" mass="8739">MAEIKQGWYAFPGYASITVNALLRLPLEGCICSPRQKSPCFGSKRTKPTRLVQDTVQSNNMLQEPDTVPISALEIDSAR</sequence>
<dbReference type="GeneID" id="83199597"/>
<keyword evidence="2" id="KW-1185">Reference proteome</keyword>
<reference evidence="1" key="2">
    <citation type="journal article" date="2023" name="IMA Fungus">
        <title>Comparative genomic study of the Penicillium genus elucidates a diverse pangenome and 15 lateral gene transfer events.</title>
        <authorList>
            <person name="Petersen C."/>
            <person name="Sorensen T."/>
            <person name="Nielsen M.R."/>
            <person name="Sondergaard T.E."/>
            <person name="Sorensen J.L."/>
            <person name="Fitzpatrick D.A."/>
            <person name="Frisvad J.C."/>
            <person name="Nielsen K.L."/>
        </authorList>
    </citation>
    <scope>NUCLEOTIDE SEQUENCE</scope>
    <source>
        <strain evidence="1">IBT 19713</strain>
    </source>
</reference>
<proteinExistence type="predicted"/>
<evidence type="ECO:0000313" key="1">
    <source>
        <dbReference type="EMBL" id="KAJ5238378.1"/>
    </source>
</evidence>
<dbReference type="RefSeq" id="XP_058331297.1">
    <property type="nucleotide sequence ID" value="XM_058472294.1"/>
</dbReference>
<dbReference type="Proteomes" id="UP001150941">
    <property type="component" value="Unassembled WGS sequence"/>
</dbReference>
<comment type="caution">
    <text evidence="1">The sequence shown here is derived from an EMBL/GenBank/DDBJ whole genome shotgun (WGS) entry which is preliminary data.</text>
</comment>
<gene>
    <name evidence="1" type="ORF">N7468_002997</name>
</gene>
<accession>A0A9W9P8A1</accession>